<evidence type="ECO:0000313" key="1">
    <source>
        <dbReference type="EMBL" id="QJX80477.1"/>
    </source>
</evidence>
<evidence type="ECO:0000313" key="2">
    <source>
        <dbReference type="Proteomes" id="UP000501076"/>
    </source>
</evidence>
<dbReference type="Proteomes" id="UP000501076">
    <property type="component" value="Plasmid pFDU301A"/>
</dbReference>
<geneLocation type="plasmid" evidence="2">
    <name>pfdu301a</name>
</geneLocation>
<dbReference type="AlphaFoldDB" id="A0A6M6E7E4"/>
<dbReference type="EMBL" id="CP045273">
    <property type="protein sequence ID" value="QJX80477.1"/>
    <property type="molecule type" value="Genomic_DNA"/>
</dbReference>
<dbReference type="RefSeq" id="WP_171778468.1">
    <property type="nucleotide sequence ID" value="NZ_CP045273.1"/>
</dbReference>
<reference evidence="1 2" key="1">
    <citation type="submission" date="2019-10" db="EMBL/GenBank/DDBJ databases">
        <title>Complete genome sequences for adaption low water activity.</title>
        <authorList>
            <person name="Zhao L."/>
            <person name="Zhong J."/>
        </authorList>
    </citation>
    <scope>NUCLEOTIDE SEQUENCE [LARGE SCALE GENOMIC DNA]</scope>
    <source>
        <strain evidence="1 2">FDU301</strain>
        <plasmid evidence="2">pfdu301a</plasmid>
    </source>
</reference>
<proteinExistence type="predicted"/>
<keyword evidence="1" id="KW-0614">Plasmid</keyword>
<accession>A0A6M6E7E4</accession>
<name>A0A6M6E7E4_PRIMG</name>
<protein>
    <submittedName>
        <fullName evidence="1">Uncharacterized protein</fullName>
    </submittedName>
</protein>
<sequence length="145" mass="16721">MEALVAKYAENFDVTELVRLATDCPDGDEVTYSKNGKYKRVFVKEFITEDFTNDDFSIKLASLYGIIGDVEKTAFLNSDKKEKIIIVNTLDDKIFKFETMLTELLNSKVNINMLGTFIVNPKTKDFYKQNSPYGLIYRLELPQYV</sequence>
<organism evidence="1 2">
    <name type="scientific">Priestia megaterium</name>
    <name type="common">Bacillus megaterium</name>
    <dbReference type="NCBI Taxonomy" id="1404"/>
    <lineage>
        <taxon>Bacteria</taxon>
        <taxon>Bacillati</taxon>
        <taxon>Bacillota</taxon>
        <taxon>Bacilli</taxon>
        <taxon>Bacillales</taxon>
        <taxon>Bacillaceae</taxon>
        <taxon>Priestia</taxon>
    </lineage>
</organism>
<gene>
    <name evidence="1" type="ORF">FDZ14_30785</name>
</gene>